<sequence length="114" mass="12903">MSEYLRKGFLLGLGAAVSGKEKFEQKVKELVEKNELTQEQAKTVLDNFIEKGSSKKDEWDEKSKEKKKTLARESGLATTDEIDELRARVNVLEEKLGVSLAEEAKEEAVEEKQD</sequence>
<accession>A0A511ZPN5</accession>
<feature type="coiled-coil region" evidence="1">
    <location>
        <begin position="20"/>
        <end position="47"/>
    </location>
</feature>
<dbReference type="EMBL" id="BJYM01000022">
    <property type="protein sequence ID" value="GEN89413.1"/>
    <property type="molecule type" value="Genomic_DNA"/>
</dbReference>
<comment type="caution">
    <text evidence="3">The sequence shown here is derived from an EMBL/GenBank/DDBJ whole genome shotgun (WGS) entry which is preliminary data.</text>
</comment>
<reference evidence="3 4" key="1">
    <citation type="submission" date="2019-07" db="EMBL/GenBank/DDBJ databases">
        <title>Whole genome shotgun sequence of Oceanobacillus sojae NBRC 105379.</title>
        <authorList>
            <person name="Hosoyama A."/>
            <person name="Uohara A."/>
            <person name="Ohji S."/>
            <person name="Ichikawa N."/>
        </authorList>
    </citation>
    <scope>NUCLEOTIDE SEQUENCE [LARGE SCALE GENOMIC DNA]</scope>
    <source>
        <strain evidence="3 4">NBRC 105379</strain>
    </source>
</reference>
<dbReference type="Proteomes" id="UP000321558">
    <property type="component" value="Unassembled WGS sequence"/>
</dbReference>
<evidence type="ECO:0000256" key="1">
    <source>
        <dbReference type="SAM" id="Coils"/>
    </source>
</evidence>
<feature type="compositionally biased region" description="Basic and acidic residues" evidence="2">
    <location>
        <begin position="54"/>
        <end position="71"/>
    </location>
</feature>
<evidence type="ECO:0000256" key="2">
    <source>
        <dbReference type="SAM" id="MobiDB-lite"/>
    </source>
</evidence>
<keyword evidence="1" id="KW-0175">Coiled coil</keyword>
<protein>
    <recommendedName>
        <fullName evidence="5">Polyhydroxyalkanoate synthesis regulator phasin</fullName>
    </recommendedName>
</protein>
<organism evidence="3 4">
    <name type="scientific">Oceanobacillus sojae</name>
    <dbReference type="NCBI Taxonomy" id="582851"/>
    <lineage>
        <taxon>Bacteria</taxon>
        <taxon>Bacillati</taxon>
        <taxon>Bacillota</taxon>
        <taxon>Bacilli</taxon>
        <taxon>Bacillales</taxon>
        <taxon>Bacillaceae</taxon>
        <taxon>Oceanobacillus</taxon>
    </lineage>
</organism>
<dbReference type="OrthoDB" id="191894at2"/>
<dbReference type="STRING" id="582851.GCA_900162665_01578"/>
<feature type="region of interest" description="Disordered" evidence="2">
    <location>
        <begin position="54"/>
        <end position="73"/>
    </location>
</feature>
<gene>
    <name evidence="3" type="ORF">OSO01_41520</name>
</gene>
<proteinExistence type="predicted"/>
<dbReference type="AlphaFoldDB" id="A0A511ZPN5"/>
<evidence type="ECO:0008006" key="5">
    <source>
        <dbReference type="Google" id="ProtNLM"/>
    </source>
</evidence>
<keyword evidence="4" id="KW-1185">Reference proteome</keyword>
<name>A0A511ZPN5_9BACI</name>
<dbReference type="RefSeq" id="WP_147212308.1">
    <property type="nucleotide sequence ID" value="NZ_BJYM01000022.1"/>
</dbReference>
<evidence type="ECO:0000313" key="4">
    <source>
        <dbReference type="Proteomes" id="UP000321558"/>
    </source>
</evidence>
<evidence type="ECO:0000313" key="3">
    <source>
        <dbReference type="EMBL" id="GEN89413.1"/>
    </source>
</evidence>